<sequence>MIVNMGRHHPSMHGVLHLIVTPDGEDVDCEPILGYLHKGMGKIAKNQTIIQYLPYVTQVITLNGSKKLGSIQVPKKASYIRVIMLELSLYDLLEAATGMGMMHNYFHIGGVVTDLPFEQVEGIGIIGGEEEINWSLSSPILQASRIKWDFQKVYHYDCYDKFDLEIQWQKRRFISSLFSLIKKPSRTFELLRQELNARMEAPKGELGIFLIRDQSGFPWRWKIRSLSFINLQIIPHLFKRMKLVDIMTILGSINIIMGELDH</sequence>
<protein>
    <recommendedName>
        <fullName evidence="4">NADH-quinone oxidoreductase subunit D domain-containing protein</fullName>
    </recommendedName>
</protein>
<evidence type="ECO:0000256" key="2">
    <source>
        <dbReference type="ARBA" id="ARBA00022967"/>
    </source>
</evidence>
<evidence type="ECO:0000313" key="6">
    <source>
        <dbReference type="Proteomes" id="UP000032304"/>
    </source>
</evidence>
<evidence type="ECO:0000256" key="3">
    <source>
        <dbReference type="ARBA" id="ARBA00023027"/>
    </source>
</evidence>
<dbReference type="EMBL" id="CM001743">
    <property type="protein sequence ID" value="KJB23987.1"/>
    <property type="molecule type" value="Genomic_DNA"/>
</dbReference>
<keyword evidence="2" id="KW-1278">Translocase</keyword>
<accession>A0A0D2MXB8</accession>
<dbReference type="InterPro" id="IPR001135">
    <property type="entry name" value="NADH_Q_OxRdtase_suD"/>
</dbReference>
<dbReference type="Pfam" id="PF00346">
    <property type="entry name" value="Complex1_49kDa"/>
    <property type="match status" value="2"/>
</dbReference>
<keyword evidence="3" id="KW-0520">NAD</keyword>
<name>A0A0D2MXB8_GOSRA</name>
<organism evidence="5 6">
    <name type="scientific">Gossypium raimondii</name>
    <name type="common">Peruvian cotton</name>
    <name type="synonym">Gossypium klotzschianum subsp. raimondii</name>
    <dbReference type="NCBI Taxonomy" id="29730"/>
    <lineage>
        <taxon>Eukaryota</taxon>
        <taxon>Viridiplantae</taxon>
        <taxon>Streptophyta</taxon>
        <taxon>Embryophyta</taxon>
        <taxon>Tracheophyta</taxon>
        <taxon>Spermatophyta</taxon>
        <taxon>Magnoliopsida</taxon>
        <taxon>eudicotyledons</taxon>
        <taxon>Gunneridae</taxon>
        <taxon>Pentapetalae</taxon>
        <taxon>rosids</taxon>
        <taxon>malvids</taxon>
        <taxon>Malvales</taxon>
        <taxon>Malvaceae</taxon>
        <taxon>Malvoideae</taxon>
        <taxon>Gossypium</taxon>
    </lineage>
</organism>
<dbReference type="PANTHER" id="PTHR11993:SF10">
    <property type="entry name" value="NADH DEHYDROGENASE [UBIQUINONE] IRON-SULFUR PROTEIN 2, MITOCHONDRIAL"/>
    <property type="match status" value="1"/>
</dbReference>
<keyword evidence="6" id="KW-1185">Reference proteome</keyword>
<dbReference type="GO" id="GO:0048038">
    <property type="term" value="F:quinone binding"/>
    <property type="evidence" value="ECO:0007669"/>
    <property type="project" value="InterPro"/>
</dbReference>
<dbReference type="STRING" id="29730.A0A0D2MXB8"/>
<dbReference type="Gramene" id="KJB23987">
    <property type="protein sequence ID" value="KJB23987"/>
    <property type="gene ID" value="B456_004G123700"/>
</dbReference>
<dbReference type="GO" id="GO:0009535">
    <property type="term" value="C:chloroplast thylakoid membrane"/>
    <property type="evidence" value="ECO:0007669"/>
    <property type="project" value="TreeGrafter"/>
</dbReference>
<dbReference type="OMA" id="FFDIFRE"/>
<evidence type="ECO:0000313" key="5">
    <source>
        <dbReference type="EMBL" id="KJB23987.1"/>
    </source>
</evidence>
<proteinExistence type="inferred from homology"/>
<dbReference type="GO" id="GO:0016651">
    <property type="term" value="F:oxidoreductase activity, acting on NAD(P)H"/>
    <property type="evidence" value="ECO:0007669"/>
    <property type="project" value="InterPro"/>
</dbReference>
<comment type="similarity">
    <text evidence="1">Belongs to the complex I 49 kDa subunit family.</text>
</comment>
<dbReference type="Gene3D" id="1.10.645.10">
    <property type="entry name" value="Cytochrome-c3 Hydrogenase, chain B"/>
    <property type="match status" value="2"/>
</dbReference>
<gene>
    <name evidence="5" type="ORF">B456_004G123700</name>
</gene>
<evidence type="ECO:0000256" key="1">
    <source>
        <dbReference type="ARBA" id="ARBA00005769"/>
    </source>
</evidence>
<dbReference type="AlphaFoldDB" id="A0A0D2MXB8"/>
<dbReference type="InterPro" id="IPR022885">
    <property type="entry name" value="NDH1_su_D/H"/>
</dbReference>
<reference evidence="5 6" key="1">
    <citation type="journal article" date="2012" name="Nature">
        <title>Repeated polyploidization of Gossypium genomes and the evolution of spinnable cotton fibres.</title>
        <authorList>
            <person name="Paterson A.H."/>
            <person name="Wendel J.F."/>
            <person name="Gundlach H."/>
            <person name="Guo H."/>
            <person name="Jenkins J."/>
            <person name="Jin D."/>
            <person name="Llewellyn D."/>
            <person name="Showmaker K.C."/>
            <person name="Shu S."/>
            <person name="Udall J."/>
            <person name="Yoo M.J."/>
            <person name="Byers R."/>
            <person name="Chen W."/>
            <person name="Doron-Faigenboim A."/>
            <person name="Duke M.V."/>
            <person name="Gong L."/>
            <person name="Grimwood J."/>
            <person name="Grover C."/>
            <person name="Grupp K."/>
            <person name="Hu G."/>
            <person name="Lee T.H."/>
            <person name="Li J."/>
            <person name="Lin L."/>
            <person name="Liu T."/>
            <person name="Marler B.S."/>
            <person name="Page J.T."/>
            <person name="Roberts A.W."/>
            <person name="Romanel E."/>
            <person name="Sanders W.S."/>
            <person name="Szadkowski E."/>
            <person name="Tan X."/>
            <person name="Tang H."/>
            <person name="Xu C."/>
            <person name="Wang J."/>
            <person name="Wang Z."/>
            <person name="Zhang D."/>
            <person name="Zhang L."/>
            <person name="Ashrafi H."/>
            <person name="Bedon F."/>
            <person name="Bowers J.E."/>
            <person name="Brubaker C.L."/>
            <person name="Chee P.W."/>
            <person name="Das S."/>
            <person name="Gingle A.R."/>
            <person name="Haigler C.H."/>
            <person name="Harker D."/>
            <person name="Hoffmann L.V."/>
            <person name="Hovav R."/>
            <person name="Jones D.C."/>
            <person name="Lemke C."/>
            <person name="Mansoor S."/>
            <person name="ur Rahman M."/>
            <person name="Rainville L.N."/>
            <person name="Rambani A."/>
            <person name="Reddy U.K."/>
            <person name="Rong J.K."/>
            <person name="Saranga Y."/>
            <person name="Scheffler B.E."/>
            <person name="Scheffler J.A."/>
            <person name="Stelly D.M."/>
            <person name="Triplett B.A."/>
            <person name="Van Deynze A."/>
            <person name="Vaslin M.F."/>
            <person name="Waghmare V.N."/>
            <person name="Walford S.A."/>
            <person name="Wright R.J."/>
            <person name="Zaki E.A."/>
            <person name="Zhang T."/>
            <person name="Dennis E.S."/>
            <person name="Mayer K.F."/>
            <person name="Peterson D.G."/>
            <person name="Rokhsar D.S."/>
            <person name="Wang X."/>
            <person name="Schmutz J."/>
        </authorList>
    </citation>
    <scope>NUCLEOTIDE SEQUENCE [LARGE SCALE GENOMIC DNA]</scope>
</reference>
<dbReference type="Proteomes" id="UP000032304">
    <property type="component" value="Chromosome 4"/>
</dbReference>
<dbReference type="InterPro" id="IPR029014">
    <property type="entry name" value="NiFe-Hase_large"/>
</dbReference>
<dbReference type="GO" id="GO:0051287">
    <property type="term" value="F:NAD binding"/>
    <property type="evidence" value="ECO:0007669"/>
    <property type="project" value="InterPro"/>
</dbReference>
<evidence type="ECO:0000259" key="4">
    <source>
        <dbReference type="Pfam" id="PF00346"/>
    </source>
</evidence>
<feature type="domain" description="NADH-quinone oxidoreductase subunit D" evidence="4">
    <location>
        <begin position="182"/>
        <end position="261"/>
    </location>
</feature>
<dbReference type="PANTHER" id="PTHR11993">
    <property type="entry name" value="NADH-UBIQUINONE OXIDOREDUCTASE 49 KDA SUBUNIT"/>
    <property type="match status" value="1"/>
</dbReference>
<dbReference type="eggNOG" id="KOG2870">
    <property type="taxonomic scope" value="Eukaryota"/>
</dbReference>
<dbReference type="SUPFAM" id="SSF56762">
    <property type="entry name" value="HydB/Nqo4-like"/>
    <property type="match status" value="1"/>
</dbReference>
<feature type="domain" description="NADH-quinone oxidoreductase subunit D" evidence="4">
    <location>
        <begin position="120"/>
        <end position="170"/>
    </location>
</feature>